<evidence type="ECO:0000313" key="1">
    <source>
        <dbReference type="EMBL" id="CAI0473287.1"/>
    </source>
</evidence>
<evidence type="ECO:0000313" key="2">
    <source>
        <dbReference type="Proteomes" id="UP001154282"/>
    </source>
</evidence>
<proteinExistence type="predicted"/>
<sequence length="92" mass="10336">MIWLLPPAWMRECDGGMFVDGGGIPCSGGAKEIFKLRTLAVCFLIRISGHPFSSSCGKGRKIGGGGGVERRQHVMVVHHGHVIRRRRRRRWR</sequence>
<name>A0AAV0PPY9_9ROSI</name>
<keyword evidence="2" id="KW-1185">Reference proteome</keyword>
<organism evidence="1 2">
    <name type="scientific">Linum tenue</name>
    <dbReference type="NCBI Taxonomy" id="586396"/>
    <lineage>
        <taxon>Eukaryota</taxon>
        <taxon>Viridiplantae</taxon>
        <taxon>Streptophyta</taxon>
        <taxon>Embryophyta</taxon>
        <taxon>Tracheophyta</taxon>
        <taxon>Spermatophyta</taxon>
        <taxon>Magnoliopsida</taxon>
        <taxon>eudicotyledons</taxon>
        <taxon>Gunneridae</taxon>
        <taxon>Pentapetalae</taxon>
        <taxon>rosids</taxon>
        <taxon>fabids</taxon>
        <taxon>Malpighiales</taxon>
        <taxon>Linaceae</taxon>
        <taxon>Linum</taxon>
    </lineage>
</organism>
<gene>
    <name evidence="1" type="ORF">LITE_LOCUS39575</name>
</gene>
<dbReference type="AlphaFoldDB" id="A0AAV0PPY9"/>
<reference evidence="1" key="1">
    <citation type="submission" date="2022-08" db="EMBL/GenBank/DDBJ databases">
        <authorList>
            <person name="Gutierrez-Valencia J."/>
        </authorList>
    </citation>
    <scope>NUCLEOTIDE SEQUENCE</scope>
</reference>
<comment type="caution">
    <text evidence="1">The sequence shown here is derived from an EMBL/GenBank/DDBJ whole genome shotgun (WGS) entry which is preliminary data.</text>
</comment>
<protein>
    <submittedName>
        <fullName evidence="1">Uncharacterized protein</fullName>
    </submittedName>
</protein>
<accession>A0AAV0PPY9</accession>
<dbReference type="Proteomes" id="UP001154282">
    <property type="component" value="Unassembled WGS sequence"/>
</dbReference>
<dbReference type="EMBL" id="CAMGYJ010000009">
    <property type="protein sequence ID" value="CAI0473287.1"/>
    <property type="molecule type" value="Genomic_DNA"/>
</dbReference>